<dbReference type="InterPro" id="IPR051684">
    <property type="entry name" value="Electron_Trans/Redox"/>
</dbReference>
<feature type="transmembrane region" description="Helical" evidence="7">
    <location>
        <begin position="103"/>
        <end position="123"/>
    </location>
</feature>
<evidence type="ECO:0000256" key="3">
    <source>
        <dbReference type="ARBA" id="ARBA00022723"/>
    </source>
</evidence>
<feature type="transmembrane region" description="Helical" evidence="7">
    <location>
        <begin position="430"/>
        <end position="452"/>
    </location>
</feature>
<keyword evidence="3" id="KW-0479">Metal-binding</keyword>
<feature type="transmembrane region" description="Helical" evidence="7">
    <location>
        <begin position="19"/>
        <end position="37"/>
    </location>
</feature>
<name>A0A926S7X9_9HYPH</name>
<dbReference type="InterPro" id="IPR017896">
    <property type="entry name" value="4Fe4S_Fe-S-bd"/>
</dbReference>
<evidence type="ECO:0000313" key="10">
    <source>
        <dbReference type="Proteomes" id="UP000598467"/>
    </source>
</evidence>
<feature type="transmembrane region" description="Helical" evidence="7">
    <location>
        <begin position="325"/>
        <end position="345"/>
    </location>
</feature>
<dbReference type="PANTHER" id="PTHR30176:SF3">
    <property type="entry name" value="FERREDOXIN-TYPE PROTEIN NAPH"/>
    <property type="match status" value="1"/>
</dbReference>
<sequence>MLAAAGDWMRRHQRLIRNLQWGVVAVYAVLLIVPNLVPLPDRTAHVWDNITVFAQFVFWGIWWPGVLLSMLIFGRLWCGVLCPEGALSEFASRHGRQRAIPRWVRWPGWPFAAFLMTTVYGQLVSVYQYPAPALLILGGSTVAAIGIGFLYGREKRVWCRYLCPVNGVFGLLSKLAPVHYAVDRKAWDACPPESAAREAFNCAPLVPVRTMQSCSACHMCGRCSDFRSAVHLEARAPNREIVEVSDKTATVWDSALIIVGLLGAATAAFQWSSSPWFVTLKQFFAGWLIEHDTIWPLETSAPWWLLTNYAGHNDVMTVLDGAVCLLYIGLITAAITIAVSLPLALSVRLTGPWRPKSFHHLSHALIPLAACGVILGLSATTVTLLRADGFDLTWLPQARIVAISGAFMWSVWLAGRIAYRKSTSWPRAALATMAFALATLAPIAAWVLMFWIW</sequence>
<keyword evidence="1" id="KW-0813">Transport</keyword>
<evidence type="ECO:0000256" key="2">
    <source>
        <dbReference type="ARBA" id="ARBA00022485"/>
    </source>
</evidence>
<dbReference type="AlphaFoldDB" id="A0A926S7X9"/>
<accession>A0A926S7X9</accession>
<evidence type="ECO:0000256" key="7">
    <source>
        <dbReference type="SAM" id="Phobius"/>
    </source>
</evidence>
<keyword evidence="5" id="KW-0408">Iron</keyword>
<keyword evidence="6" id="KW-0411">Iron-sulfur</keyword>
<evidence type="ECO:0000259" key="8">
    <source>
        <dbReference type="Pfam" id="PF12801"/>
    </source>
</evidence>
<feature type="transmembrane region" description="Helical" evidence="7">
    <location>
        <begin position="365"/>
        <end position="385"/>
    </location>
</feature>
<protein>
    <submittedName>
        <fullName evidence="9">4Fe-4S binding protein</fullName>
    </submittedName>
</protein>
<dbReference type="PANTHER" id="PTHR30176">
    <property type="entry name" value="FERREDOXIN-TYPE PROTEIN NAPH"/>
    <property type="match status" value="1"/>
</dbReference>
<keyword evidence="7" id="KW-0472">Membrane</keyword>
<feature type="transmembrane region" description="Helical" evidence="7">
    <location>
        <begin position="129"/>
        <end position="151"/>
    </location>
</feature>
<dbReference type="GO" id="GO:0051539">
    <property type="term" value="F:4 iron, 4 sulfur cluster binding"/>
    <property type="evidence" value="ECO:0007669"/>
    <property type="project" value="UniProtKB-KW"/>
</dbReference>
<dbReference type="GO" id="GO:0005886">
    <property type="term" value="C:plasma membrane"/>
    <property type="evidence" value="ECO:0007669"/>
    <property type="project" value="TreeGrafter"/>
</dbReference>
<gene>
    <name evidence="9" type="ORF">HK439_17405</name>
</gene>
<feature type="transmembrane region" description="Helical" evidence="7">
    <location>
        <begin position="57"/>
        <end position="82"/>
    </location>
</feature>
<proteinExistence type="predicted"/>
<evidence type="ECO:0000256" key="6">
    <source>
        <dbReference type="ARBA" id="ARBA00023014"/>
    </source>
</evidence>
<dbReference type="Pfam" id="PF12801">
    <property type="entry name" value="Fer4_5"/>
    <property type="match status" value="2"/>
</dbReference>
<dbReference type="EMBL" id="JABFCZ010000019">
    <property type="protein sequence ID" value="MBD1548047.1"/>
    <property type="molecule type" value="Genomic_DNA"/>
</dbReference>
<comment type="caution">
    <text evidence="9">The sequence shown here is derived from an EMBL/GenBank/DDBJ whole genome shotgun (WGS) entry which is preliminary data.</text>
</comment>
<organism evidence="9 10">
    <name type="scientific">Roseibium aggregatum</name>
    <dbReference type="NCBI Taxonomy" id="187304"/>
    <lineage>
        <taxon>Bacteria</taxon>
        <taxon>Pseudomonadati</taxon>
        <taxon>Pseudomonadota</taxon>
        <taxon>Alphaproteobacteria</taxon>
        <taxon>Hyphomicrobiales</taxon>
        <taxon>Stappiaceae</taxon>
        <taxon>Roseibium</taxon>
    </lineage>
</organism>
<evidence type="ECO:0000256" key="4">
    <source>
        <dbReference type="ARBA" id="ARBA00022982"/>
    </source>
</evidence>
<keyword evidence="7" id="KW-1133">Transmembrane helix</keyword>
<dbReference type="GO" id="GO:0046872">
    <property type="term" value="F:metal ion binding"/>
    <property type="evidence" value="ECO:0007669"/>
    <property type="project" value="UniProtKB-KW"/>
</dbReference>
<evidence type="ECO:0000313" key="9">
    <source>
        <dbReference type="EMBL" id="MBD1548047.1"/>
    </source>
</evidence>
<reference evidence="9" key="1">
    <citation type="submission" date="2020-05" db="EMBL/GenBank/DDBJ databases">
        <title>Identification of trans-AT polyketide cluster in two marine bacteria, producers of a novel glutaramide-containing polyketide sesbanimide D and analogs.</title>
        <authorList>
            <person name="Kacar D."/>
            <person name="Rodriguez P."/>
            <person name="Canedo L."/>
            <person name="Gonzalez E."/>
            <person name="Galan B."/>
            <person name="De La Calle F."/>
            <person name="Garcia J.L."/>
        </authorList>
    </citation>
    <scope>NUCLEOTIDE SEQUENCE</scope>
    <source>
        <strain evidence="9">PHM038</strain>
    </source>
</reference>
<keyword evidence="4" id="KW-0249">Electron transport</keyword>
<dbReference type="Proteomes" id="UP000598467">
    <property type="component" value="Unassembled WGS sequence"/>
</dbReference>
<keyword evidence="2" id="KW-0004">4Fe-4S</keyword>
<evidence type="ECO:0000256" key="1">
    <source>
        <dbReference type="ARBA" id="ARBA00022448"/>
    </source>
</evidence>
<keyword evidence="7" id="KW-0812">Transmembrane</keyword>
<feature type="domain" description="4Fe-4S ferredoxin-type" evidence="8">
    <location>
        <begin position="57"/>
        <end position="97"/>
    </location>
</feature>
<evidence type="ECO:0000256" key="5">
    <source>
        <dbReference type="ARBA" id="ARBA00023004"/>
    </source>
</evidence>
<feature type="domain" description="4Fe-4S ferredoxin-type" evidence="8">
    <location>
        <begin position="148"/>
        <end position="175"/>
    </location>
</feature>
<feature type="transmembrane region" description="Helical" evidence="7">
    <location>
        <begin position="397"/>
        <end position="418"/>
    </location>
</feature>
<feature type="transmembrane region" description="Helical" evidence="7">
    <location>
        <begin position="249"/>
        <end position="271"/>
    </location>
</feature>